<dbReference type="InterPro" id="IPR000868">
    <property type="entry name" value="Isochorismatase-like_dom"/>
</dbReference>
<evidence type="ECO:0000313" key="3">
    <source>
        <dbReference type="EMBL" id="DAZ97376.1"/>
    </source>
</evidence>
<organism evidence="3 4">
    <name type="scientific">Lagenidium giganteum</name>
    <dbReference type="NCBI Taxonomy" id="4803"/>
    <lineage>
        <taxon>Eukaryota</taxon>
        <taxon>Sar</taxon>
        <taxon>Stramenopiles</taxon>
        <taxon>Oomycota</taxon>
        <taxon>Peronosporomycetes</taxon>
        <taxon>Pythiales</taxon>
        <taxon>Pythiaceae</taxon>
    </lineage>
</organism>
<dbReference type="PANTHER" id="PTHR14119">
    <property type="entry name" value="HYDROLASE"/>
    <property type="match status" value="1"/>
</dbReference>
<dbReference type="Proteomes" id="UP001146120">
    <property type="component" value="Unassembled WGS sequence"/>
</dbReference>
<dbReference type="InterPro" id="IPR036380">
    <property type="entry name" value="Isochorismatase-like_sf"/>
</dbReference>
<proteinExistence type="inferred from homology"/>
<name>A0AAV2YUM1_9STRA</name>
<accession>A0AAV2YUM1</accession>
<comment type="caution">
    <text evidence="3">The sequence shown here is derived from an EMBL/GenBank/DDBJ whole genome shotgun (WGS) entry which is preliminary data.</text>
</comment>
<evidence type="ECO:0000259" key="2">
    <source>
        <dbReference type="Pfam" id="PF00857"/>
    </source>
</evidence>
<reference evidence="3" key="1">
    <citation type="submission" date="2022-11" db="EMBL/GenBank/DDBJ databases">
        <authorList>
            <person name="Morgan W.R."/>
            <person name="Tartar A."/>
        </authorList>
    </citation>
    <scope>NUCLEOTIDE SEQUENCE</scope>
    <source>
        <strain evidence="3">ARSEF 373</strain>
    </source>
</reference>
<evidence type="ECO:0000313" key="4">
    <source>
        <dbReference type="Proteomes" id="UP001146120"/>
    </source>
</evidence>
<dbReference type="AlphaFoldDB" id="A0AAV2YUM1"/>
<dbReference type="SUPFAM" id="SSF52499">
    <property type="entry name" value="Isochorismatase-like hydrolases"/>
    <property type="match status" value="1"/>
</dbReference>
<feature type="domain" description="Isochorismatase-like" evidence="2">
    <location>
        <begin position="15"/>
        <end position="167"/>
    </location>
</feature>
<protein>
    <recommendedName>
        <fullName evidence="2">Isochorismatase-like domain-containing protein</fullName>
    </recommendedName>
</protein>
<sequence>MAMARHLGRLVPSSSVLFVCDLQEVFRTRIHEMPTVLHGTHSLISAARELEVPVVVTTQNAKRLGPTVPELATLLQDTPHTVEFDKTRFSMLTGDVDHHLKQLPSAKSVILCGIEAHVCVLQTCLDLLERGYDVHVVSDAVSSSSAFNRSMALERMRQSGAFVTSVESSIFQLTGDAAHPKFRAISKLIKEHLSVPNAFDSHGVGRL</sequence>
<dbReference type="Pfam" id="PF00857">
    <property type="entry name" value="Isochorismatase"/>
    <property type="match status" value="1"/>
</dbReference>
<dbReference type="Gene3D" id="3.40.50.850">
    <property type="entry name" value="Isochorismatase-like"/>
    <property type="match status" value="1"/>
</dbReference>
<evidence type="ECO:0000256" key="1">
    <source>
        <dbReference type="ARBA" id="ARBA00006336"/>
    </source>
</evidence>
<reference evidence="3" key="2">
    <citation type="journal article" date="2023" name="Microbiol Resour">
        <title>Decontamination and Annotation of the Draft Genome Sequence of the Oomycete Lagenidium giganteum ARSEF 373.</title>
        <authorList>
            <person name="Morgan W.R."/>
            <person name="Tartar A."/>
        </authorList>
    </citation>
    <scope>NUCLEOTIDE SEQUENCE</scope>
    <source>
        <strain evidence="3">ARSEF 373</strain>
    </source>
</reference>
<dbReference type="EMBL" id="DAKRPA010000137">
    <property type="protein sequence ID" value="DAZ97376.1"/>
    <property type="molecule type" value="Genomic_DNA"/>
</dbReference>
<dbReference type="PANTHER" id="PTHR14119:SF3">
    <property type="entry name" value="ISOCHORISMATASE DOMAIN-CONTAINING PROTEIN 2"/>
    <property type="match status" value="1"/>
</dbReference>
<comment type="similarity">
    <text evidence="1">Belongs to the isochorismatase family.</text>
</comment>
<keyword evidence="4" id="KW-1185">Reference proteome</keyword>
<gene>
    <name evidence="3" type="ORF">N0F65_003399</name>
</gene>
<dbReference type="InterPro" id="IPR050993">
    <property type="entry name" value="Isochorismatase_domain"/>
</dbReference>